<proteinExistence type="predicted"/>
<dbReference type="InterPro" id="IPR020945">
    <property type="entry name" value="DMSO/NO3_reduct_chaperone"/>
</dbReference>
<dbReference type="PANTHER" id="PTHR34227:SF1">
    <property type="entry name" value="DIMETHYL SULFOXIDE REDUCTASE CHAPERONE-RELATED"/>
    <property type="match status" value="1"/>
</dbReference>
<comment type="caution">
    <text evidence="2">The sequence shown here is derived from an EMBL/GenBank/DDBJ whole genome shotgun (WGS) entry which is preliminary data.</text>
</comment>
<dbReference type="EMBL" id="SPKJ01000159">
    <property type="protein sequence ID" value="MYZ50376.1"/>
    <property type="molecule type" value="Genomic_DNA"/>
</dbReference>
<sequence length="164" mass="17595">MLARLSGLQGAPTPLGLAQIALAEAAAGTGAAAVQREYFDLFIGVGRGELVPYASYYLTGFLNERPLARLRGDLDRLGLARAAGHRDPEDHVGTLFEIMSGFASGAFPATAAEERAFFLNHLALWAPRFLADLETAGKARFYRAVGRLGALYMEIEAEAFAMDS</sequence>
<organism evidence="2 3">
    <name type="scientific">Propylenella binzhouense</name>
    <dbReference type="NCBI Taxonomy" id="2555902"/>
    <lineage>
        <taxon>Bacteria</taxon>
        <taxon>Pseudomonadati</taxon>
        <taxon>Pseudomonadota</taxon>
        <taxon>Alphaproteobacteria</taxon>
        <taxon>Hyphomicrobiales</taxon>
        <taxon>Propylenellaceae</taxon>
        <taxon>Propylenella</taxon>
    </lineage>
</organism>
<dbReference type="OrthoDB" id="8526323at2"/>
<evidence type="ECO:0000256" key="1">
    <source>
        <dbReference type="ARBA" id="ARBA00023186"/>
    </source>
</evidence>
<evidence type="ECO:0000313" key="2">
    <source>
        <dbReference type="EMBL" id="MYZ50376.1"/>
    </source>
</evidence>
<dbReference type="Gene3D" id="1.10.3480.10">
    <property type="entry name" value="TorD-like"/>
    <property type="match status" value="1"/>
</dbReference>
<dbReference type="InterPro" id="IPR050289">
    <property type="entry name" value="TorD/DmsD_chaperones"/>
</dbReference>
<protein>
    <submittedName>
        <fullName evidence="2">Molecular chaperone TorD</fullName>
    </submittedName>
</protein>
<keyword evidence="3" id="KW-1185">Reference proteome</keyword>
<reference evidence="2" key="1">
    <citation type="submission" date="2019-03" db="EMBL/GenBank/DDBJ databases">
        <title>Afifella sp. nov., isolated from activated sludge.</title>
        <authorList>
            <person name="Li Q."/>
            <person name="Liu Y."/>
        </authorList>
    </citation>
    <scope>NUCLEOTIDE SEQUENCE</scope>
    <source>
        <strain evidence="2">L72</strain>
    </source>
</reference>
<accession>A0A964WVN8</accession>
<dbReference type="SUPFAM" id="SSF89155">
    <property type="entry name" value="TorD-like"/>
    <property type="match status" value="1"/>
</dbReference>
<dbReference type="PANTHER" id="PTHR34227">
    <property type="entry name" value="CHAPERONE PROTEIN YCDY"/>
    <property type="match status" value="1"/>
</dbReference>
<dbReference type="Proteomes" id="UP000773614">
    <property type="component" value="Unassembled WGS sequence"/>
</dbReference>
<name>A0A964WVN8_9HYPH</name>
<dbReference type="Pfam" id="PF02613">
    <property type="entry name" value="Nitrate_red_del"/>
    <property type="match status" value="1"/>
</dbReference>
<dbReference type="InterPro" id="IPR036411">
    <property type="entry name" value="TorD-like_sf"/>
</dbReference>
<evidence type="ECO:0000313" key="3">
    <source>
        <dbReference type="Proteomes" id="UP000773614"/>
    </source>
</evidence>
<keyword evidence="1" id="KW-0143">Chaperone</keyword>
<gene>
    <name evidence="2" type="ORF">E4O86_21975</name>
</gene>
<dbReference type="AlphaFoldDB" id="A0A964WVN8"/>